<keyword evidence="2" id="KW-1185">Reference proteome</keyword>
<dbReference type="AlphaFoldDB" id="A0AAW0MI14"/>
<dbReference type="Proteomes" id="UP001460270">
    <property type="component" value="Unassembled WGS sequence"/>
</dbReference>
<evidence type="ECO:0000313" key="1">
    <source>
        <dbReference type="EMBL" id="KAK7879010.1"/>
    </source>
</evidence>
<proteinExistence type="predicted"/>
<dbReference type="EMBL" id="JBBPFD010000388">
    <property type="protein sequence ID" value="KAK7879010.1"/>
    <property type="molecule type" value="Genomic_DNA"/>
</dbReference>
<evidence type="ECO:0000313" key="2">
    <source>
        <dbReference type="Proteomes" id="UP001460270"/>
    </source>
</evidence>
<organism evidence="1 2">
    <name type="scientific">Mugilogobius chulae</name>
    <name type="common">yellowstripe goby</name>
    <dbReference type="NCBI Taxonomy" id="88201"/>
    <lineage>
        <taxon>Eukaryota</taxon>
        <taxon>Metazoa</taxon>
        <taxon>Chordata</taxon>
        <taxon>Craniata</taxon>
        <taxon>Vertebrata</taxon>
        <taxon>Euteleostomi</taxon>
        <taxon>Actinopterygii</taxon>
        <taxon>Neopterygii</taxon>
        <taxon>Teleostei</taxon>
        <taxon>Neoteleostei</taxon>
        <taxon>Acanthomorphata</taxon>
        <taxon>Gobiaria</taxon>
        <taxon>Gobiiformes</taxon>
        <taxon>Gobioidei</taxon>
        <taxon>Gobiidae</taxon>
        <taxon>Gobionellinae</taxon>
        <taxon>Mugilogobius</taxon>
    </lineage>
</organism>
<comment type="caution">
    <text evidence="1">The sequence shown here is derived from an EMBL/GenBank/DDBJ whole genome shotgun (WGS) entry which is preliminary data.</text>
</comment>
<name>A0AAW0MI14_9GOBI</name>
<protein>
    <submittedName>
        <fullName evidence="1">Uncharacterized protein</fullName>
    </submittedName>
</protein>
<accession>A0AAW0MI14</accession>
<sequence>MCSEACDGQMGKRQQNTCLLCGRMKGDNSCLRSETCLQEETPKAKQDLSPIRIKVQSVEPPPKPSLLSGCLWRKRPKTGPVENSMLPPVDTQNYCSISHAVVRPDRAGPGARGRGR</sequence>
<reference evidence="2" key="1">
    <citation type="submission" date="2024-04" db="EMBL/GenBank/DDBJ databases">
        <title>Salinicola lusitanus LLJ914,a marine bacterium isolated from the Okinawa Trough.</title>
        <authorList>
            <person name="Li J."/>
        </authorList>
    </citation>
    <scope>NUCLEOTIDE SEQUENCE [LARGE SCALE GENOMIC DNA]</scope>
</reference>
<gene>
    <name evidence="1" type="ORF">WMY93_030763</name>
</gene>